<evidence type="ECO:0000313" key="6">
    <source>
        <dbReference type="EMBL" id="CAF0814663.1"/>
    </source>
</evidence>
<organism evidence="3 9">
    <name type="scientific">Rotaria sordida</name>
    <dbReference type="NCBI Taxonomy" id="392033"/>
    <lineage>
        <taxon>Eukaryota</taxon>
        <taxon>Metazoa</taxon>
        <taxon>Spiralia</taxon>
        <taxon>Gnathifera</taxon>
        <taxon>Rotifera</taxon>
        <taxon>Eurotatoria</taxon>
        <taxon>Bdelloidea</taxon>
        <taxon>Philodinida</taxon>
        <taxon>Philodinidae</taxon>
        <taxon>Rotaria</taxon>
    </lineage>
</organism>
<accession>A0A813NWB0</accession>
<dbReference type="AlphaFoldDB" id="A0A813NWB0"/>
<dbReference type="EMBL" id="CAJNOL010000016">
    <property type="protein sequence ID" value="CAF0747424.1"/>
    <property type="molecule type" value="Genomic_DNA"/>
</dbReference>
<dbReference type="EMBL" id="CAJOBD010000350">
    <property type="protein sequence ID" value="CAF3651258.1"/>
    <property type="molecule type" value="Genomic_DNA"/>
</dbReference>
<dbReference type="Proteomes" id="UP000663836">
    <property type="component" value="Unassembled WGS sequence"/>
</dbReference>
<comment type="caution">
    <text evidence="3">The sequence shown here is derived from an EMBL/GenBank/DDBJ whole genome shotgun (WGS) entry which is preliminary data.</text>
</comment>
<dbReference type="Proteomes" id="UP000663889">
    <property type="component" value="Unassembled WGS sequence"/>
</dbReference>
<evidence type="ECO:0000313" key="4">
    <source>
        <dbReference type="EMBL" id="CAF0747424.1"/>
    </source>
</evidence>
<evidence type="ECO:0000313" key="5">
    <source>
        <dbReference type="EMBL" id="CAF0781137.1"/>
    </source>
</evidence>
<dbReference type="EMBL" id="CAJNOH010000002">
    <property type="protein sequence ID" value="CAF0725242.1"/>
    <property type="molecule type" value="Genomic_DNA"/>
</dbReference>
<evidence type="ECO:0008006" key="10">
    <source>
        <dbReference type="Google" id="ProtNLM"/>
    </source>
</evidence>
<dbReference type="Proteomes" id="UP000663874">
    <property type="component" value="Unassembled WGS sequence"/>
</dbReference>
<evidence type="ECO:0000313" key="8">
    <source>
        <dbReference type="EMBL" id="CAF3809681.1"/>
    </source>
</evidence>
<evidence type="ECO:0000313" key="9">
    <source>
        <dbReference type="Proteomes" id="UP000663870"/>
    </source>
</evidence>
<feature type="chain" id="PRO_5036222483" description="Secreted protein" evidence="1">
    <location>
        <begin position="16"/>
        <end position="91"/>
    </location>
</feature>
<gene>
    <name evidence="8" type="ORF">FNK824_LOCUS15493</name>
    <name evidence="7" type="ORF">JBS370_LOCUS6364</name>
    <name evidence="3" type="ORF">JXQ802_LOCUS1406</name>
    <name evidence="4" type="ORF">JXQ802_LOCUS1486</name>
    <name evidence="2" type="ORF">PYM288_LOCUS515</name>
    <name evidence="6" type="ORF">SEV965_LOCUS1306</name>
    <name evidence="5" type="ORF">ZHD862_LOCUS1400</name>
</gene>
<dbReference type="Proteomes" id="UP000663854">
    <property type="component" value="Unassembled WGS sequence"/>
</dbReference>
<evidence type="ECO:0000313" key="7">
    <source>
        <dbReference type="EMBL" id="CAF3651258.1"/>
    </source>
</evidence>
<name>A0A813NWB0_9BILA</name>
<proteinExistence type="predicted"/>
<dbReference type="Proteomes" id="UP000663864">
    <property type="component" value="Unassembled WGS sequence"/>
</dbReference>
<keyword evidence="9" id="KW-1185">Reference proteome</keyword>
<dbReference type="EMBL" id="CAJNOT010000024">
    <property type="protein sequence ID" value="CAF0781137.1"/>
    <property type="molecule type" value="Genomic_DNA"/>
</dbReference>
<evidence type="ECO:0000313" key="2">
    <source>
        <dbReference type="EMBL" id="CAF0725242.1"/>
    </source>
</evidence>
<protein>
    <recommendedName>
        <fullName evidence="10">Secreted protein</fullName>
    </recommendedName>
</protein>
<dbReference type="Proteomes" id="UP000663870">
    <property type="component" value="Unassembled WGS sequence"/>
</dbReference>
<feature type="signal peptide" evidence="1">
    <location>
        <begin position="1"/>
        <end position="15"/>
    </location>
</feature>
<evidence type="ECO:0000313" key="3">
    <source>
        <dbReference type="EMBL" id="CAF0746038.1"/>
    </source>
</evidence>
<reference evidence="3" key="1">
    <citation type="submission" date="2021-02" db="EMBL/GenBank/DDBJ databases">
        <authorList>
            <person name="Nowell W R."/>
        </authorList>
    </citation>
    <scope>NUCLEOTIDE SEQUENCE</scope>
</reference>
<keyword evidence="1" id="KW-0732">Signal</keyword>
<evidence type="ECO:0000256" key="1">
    <source>
        <dbReference type="SAM" id="SignalP"/>
    </source>
</evidence>
<sequence length="91" mass="10721">MKLVFFFIAIGLVVNEQTTHICSPGRGIGSNGKPRQYFIHKNNRKQAQQAVRHQDDGRPPIYHNERGKKLHFHSSNKHDNIRKRWNSFSIW</sequence>
<dbReference type="EMBL" id="CAJOBE010002250">
    <property type="protein sequence ID" value="CAF3809681.1"/>
    <property type="molecule type" value="Genomic_DNA"/>
</dbReference>
<dbReference type="EMBL" id="CAJNOL010000015">
    <property type="protein sequence ID" value="CAF0746038.1"/>
    <property type="molecule type" value="Genomic_DNA"/>
</dbReference>
<dbReference type="EMBL" id="CAJNOU010000024">
    <property type="protein sequence ID" value="CAF0814663.1"/>
    <property type="molecule type" value="Genomic_DNA"/>
</dbReference>